<dbReference type="GO" id="GO:0003723">
    <property type="term" value="F:RNA binding"/>
    <property type="evidence" value="ECO:0007669"/>
    <property type="project" value="UniProtKB-UniRule"/>
</dbReference>
<feature type="region of interest" description="Disordered" evidence="2">
    <location>
        <begin position="314"/>
        <end position="357"/>
    </location>
</feature>
<feature type="compositionally biased region" description="Low complexity" evidence="2">
    <location>
        <begin position="447"/>
        <end position="465"/>
    </location>
</feature>
<feature type="compositionally biased region" description="Low complexity" evidence="2">
    <location>
        <begin position="314"/>
        <end position="339"/>
    </location>
</feature>
<dbReference type="PANTHER" id="PTHR48037">
    <property type="entry name" value="ATPASE E1"/>
    <property type="match status" value="1"/>
</dbReference>
<dbReference type="VEuPathDB" id="TriTrypDB:Lsey_0070_0140"/>
<sequence>MKASVQDFALAPASAESNSLGSAGTSQQRSGPKLALTSQPSLSMLTASNTPAELEIGEKQPPKEPKAATAAVAATAAPVSHNASLAASIGKSKPPQQPSPLQADAVETAKVKNQNVRRNVYISGIPPVYRSEEFRQLCMQFGRVEAAKLCVDNRNAPTKAYGFALYYSEESAAAAIRGLNGSFLQGRCVQARLADSHATPQPLGDEGSAANTTIPPPSHHQHRYDQREGRGNSGSQRKGRNSNNNRRGVSPANAGAVSSPGMQSGLPTPPYTAIPAGAALLTPVGEAVATPVTAIPADMSAYYPFMFVIPSTTTPPSQSLTATPTVTPPLASTSATPATNTRNVSPSNGSHGTDGGFGAVGTPITNYLSAGGAAGQPATHTTAPVISPASMTLSPPLASSQPTDSCGSLSLNASLAATANAATATTTLPGQQDMQQHAATTTPYHISFQPQPQSQSPQQAQKHQPVLPGSPGQVAIMAGAGAEGTQTFVYYPVPTSNSAETFAATATGNGVPQAPLQGMAVPAMPMANATGGRLPGSLMYFAMPQGAGASILPQIPQQMPVTPQPTFLPMPPSPPPVAAIAQNGLPTNYVMFDNNNAGMQFQILRQA</sequence>
<evidence type="ECO:0000256" key="1">
    <source>
        <dbReference type="PROSITE-ProRule" id="PRU00176"/>
    </source>
</evidence>
<dbReference type="PANTHER" id="PTHR48037:SF1">
    <property type="entry name" value="RRM DOMAIN-CONTAINING PROTEIN"/>
    <property type="match status" value="1"/>
</dbReference>
<dbReference type="OrthoDB" id="267639at2759"/>
<feature type="region of interest" description="Disordered" evidence="2">
    <location>
        <begin position="1"/>
        <end position="70"/>
    </location>
</feature>
<evidence type="ECO:0000256" key="2">
    <source>
        <dbReference type="SAM" id="MobiDB-lite"/>
    </source>
</evidence>
<dbReference type="Proteomes" id="UP000038009">
    <property type="component" value="Unassembled WGS sequence"/>
</dbReference>
<evidence type="ECO:0000313" key="4">
    <source>
        <dbReference type="EMBL" id="KPI87907.1"/>
    </source>
</evidence>
<dbReference type="AlphaFoldDB" id="A0A0N0P747"/>
<keyword evidence="5" id="KW-1185">Reference proteome</keyword>
<dbReference type="OMA" id="HMAVNTS"/>
<feature type="compositionally biased region" description="Polar residues" evidence="2">
    <location>
        <begin position="340"/>
        <end position="351"/>
    </location>
</feature>
<feature type="domain" description="RRM" evidence="3">
    <location>
        <begin position="118"/>
        <end position="196"/>
    </location>
</feature>
<feature type="compositionally biased region" description="Polar residues" evidence="2">
    <location>
        <begin position="15"/>
        <end position="51"/>
    </location>
</feature>
<dbReference type="InterPro" id="IPR012677">
    <property type="entry name" value="Nucleotide-bd_a/b_plait_sf"/>
</dbReference>
<dbReference type="PROSITE" id="PS50102">
    <property type="entry name" value="RRM"/>
    <property type="match status" value="1"/>
</dbReference>
<dbReference type="Gene3D" id="3.30.70.330">
    <property type="match status" value="1"/>
</dbReference>
<protein>
    <submittedName>
        <fullName evidence="4">Putative RNA-binding protein</fullName>
    </submittedName>
</protein>
<comment type="caution">
    <text evidence="4">The sequence shown here is derived from an EMBL/GenBank/DDBJ whole genome shotgun (WGS) entry which is preliminary data.</text>
</comment>
<gene>
    <name evidence="4" type="ORF">ABL78_3017</name>
</gene>
<proteinExistence type="predicted"/>
<keyword evidence="1" id="KW-0694">RNA-binding</keyword>
<feature type="region of interest" description="Disordered" evidence="2">
    <location>
        <begin position="446"/>
        <end position="473"/>
    </location>
</feature>
<name>A0A0N0P747_LEPSE</name>
<dbReference type="SMART" id="SM00360">
    <property type="entry name" value="RRM"/>
    <property type="match status" value="1"/>
</dbReference>
<dbReference type="InterPro" id="IPR000504">
    <property type="entry name" value="RRM_dom"/>
</dbReference>
<dbReference type="EMBL" id="LJSK01000070">
    <property type="protein sequence ID" value="KPI87907.1"/>
    <property type="molecule type" value="Genomic_DNA"/>
</dbReference>
<dbReference type="Pfam" id="PF00076">
    <property type="entry name" value="RRM_1"/>
    <property type="match status" value="1"/>
</dbReference>
<dbReference type="InterPro" id="IPR035979">
    <property type="entry name" value="RBD_domain_sf"/>
</dbReference>
<dbReference type="SUPFAM" id="SSF54928">
    <property type="entry name" value="RNA-binding domain, RBD"/>
    <property type="match status" value="1"/>
</dbReference>
<organism evidence="4 5">
    <name type="scientific">Leptomonas seymouri</name>
    <dbReference type="NCBI Taxonomy" id="5684"/>
    <lineage>
        <taxon>Eukaryota</taxon>
        <taxon>Discoba</taxon>
        <taxon>Euglenozoa</taxon>
        <taxon>Kinetoplastea</taxon>
        <taxon>Metakinetoplastina</taxon>
        <taxon>Trypanosomatida</taxon>
        <taxon>Trypanosomatidae</taxon>
        <taxon>Leishmaniinae</taxon>
        <taxon>Leptomonas</taxon>
    </lineage>
</organism>
<feature type="compositionally biased region" description="Basic and acidic residues" evidence="2">
    <location>
        <begin position="56"/>
        <end position="66"/>
    </location>
</feature>
<evidence type="ECO:0000313" key="5">
    <source>
        <dbReference type="Proteomes" id="UP000038009"/>
    </source>
</evidence>
<feature type="compositionally biased region" description="Low complexity" evidence="2">
    <location>
        <begin position="233"/>
        <end position="248"/>
    </location>
</feature>
<accession>A0A0N0P747</accession>
<feature type="region of interest" description="Disordered" evidence="2">
    <location>
        <begin position="197"/>
        <end position="269"/>
    </location>
</feature>
<reference evidence="4 5" key="1">
    <citation type="journal article" date="2015" name="PLoS Pathog.">
        <title>Leptomonas seymouri: Adaptations to the Dixenous Life Cycle Analyzed by Genome Sequencing, Transcriptome Profiling and Co-infection with Leishmania donovani.</title>
        <authorList>
            <person name="Kraeva N."/>
            <person name="Butenko A."/>
            <person name="Hlavacova J."/>
            <person name="Kostygov A."/>
            <person name="Myskova J."/>
            <person name="Grybchuk D."/>
            <person name="Lestinova T."/>
            <person name="Votypka J."/>
            <person name="Volf P."/>
            <person name="Opperdoes F."/>
            <person name="Flegontov P."/>
            <person name="Lukes J."/>
            <person name="Yurchenko V."/>
        </authorList>
    </citation>
    <scope>NUCLEOTIDE SEQUENCE [LARGE SCALE GENOMIC DNA]</scope>
    <source>
        <strain evidence="4 5">ATCC 30220</strain>
    </source>
</reference>
<evidence type="ECO:0000259" key="3">
    <source>
        <dbReference type="PROSITE" id="PS50102"/>
    </source>
</evidence>